<dbReference type="InterPro" id="IPR015655">
    <property type="entry name" value="PP2C"/>
</dbReference>
<feature type="region of interest" description="Disordered" evidence="1">
    <location>
        <begin position="530"/>
        <end position="557"/>
    </location>
</feature>
<protein>
    <submittedName>
        <fullName evidence="3">Probable protein phosphatase 2C 35 (AtPP2C35)</fullName>
    </submittedName>
</protein>
<sequence length="557" mass="61503">MGCNCSSSEPAQPQPDAARWYTNVWDRGDAENGEDRLQNMARPNPIRFLPMQLGEVTVLWRQDDGSFYVDGSDVTEKSAGLQYRMSKSLHDNDPTMMATWGSSVQGEDLGDGWVKCDVDAKGLKFLKNMRSESLLDVLATQGFSKERSMVLMSENALPGIDGRWTSSKHAGVKTIQGKTLYWGFGMQFGINYLPMERLSYDHMGMARKGMLAGNKIDWNDDDCWTRQQNDPYSTTETLRLGARLAANSIGFCCHKGFKPEIPNQDNWSIVHVNGDFSVYTICDGHGLSGHHVADVTKDSLPRLLLQDPRFRRQRRDALVDAFENTQDLLRTADRQGLVKAAVGGTTATVVVHDHAEQKLQVAHVGDSAAVLGRMGQAEQFLAVPLTRDHHLEAEDERHRVEAVGARVEWEAGAYRAFNKHGTGAGLNVTRSLGDLDAHVECGISSEPEVKEVLLAPEDKVLVVASDGVWTWMKPQEVLDIVAACGAAQPTVAAERVAKEAYERWMQQTGRQAADDIVVLIIDLAARDRKESTTSHEDGFDGCGFFGADDETEESTEG</sequence>
<dbReference type="SMART" id="SM00332">
    <property type="entry name" value="PP2Cc"/>
    <property type="match status" value="1"/>
</dbReference>
<feature type="compositionally biased region" description="Acidic residues" evidence="1">
    <location>
        <begin position="547"/>
        <end position="557"/>
    </location>
</feature>
<dbReference type="InterPro" id="IPR001932">
    <property type="entry name" value="PPM-type_phosphatase-like_dom"/>
</dbReference>
<proteinExistence type="predicted"/>
<gene>
    <name evidence="3" type="ORF">SCF082_LOCUS23309</name>
</gene>
<keyword evidence="4" id="KW-1185">Reference proteome</keyword>
<dbReference type="Gene3D" id="3.60.40.10">
    <property type="entry name" value="PPM-type phosphatase domain"/>
    <property type="match status" value="1"/>
</dbReference>
<evidence type="ECO:0000256" key="1">
    <source>
        <dbReference type="SAM" id="MobiDB-lite"/>
    </source>
</evidence>
<dbReference type="InterPro" id="IPR036457">
    <property type="entry name" value="PPM-type-like_dom_sf"/>
</dbReference>
<accession>A0ABP0LL96</accession>
<dbReference type="CDD" id="cd00143">
    <property type="entry name" value="PP2Cc"/>
    <property type="match status" value="1"/>
</dbReference>
<feature type="domain" description="PPM-type phosphatase" evidence="2">
    <location>
        <begin position="248"/>
        <end position="523"/>
    </location>
</feature>
<dbReference type="Proteomes" id="UP001642464">
    <property type="component" value="Unassembled WGS sequence"/>
</dbReference>
<dbReference type="PANTHER" id="PTHR47992">
    <property type="entry name" value="PROTEIN PHOSPHATASE"/>
    <property type="match status" value="1"/>
</dbReference>
<evidence type="ECO:0000313" key="4">
    <source>
        <dbReference type="Proteomes" id="UP001642464"/>
    </source>
</evidence>
<comment type="caution">
    <text evidence="3">The sequence shown here is derived from an EMBL/GenBank/DDBJ whole genome shotgun (WGS) entry which is preliminary data.</text>
</comment>
<dbReference type="PROSITE" id="PS51746">
    <property type="entry name" value="PPM_2"/>
    <property type="match status" value="1"/>
</dbReference>
<organism evidence="3 4">
    <name type="scientific">Durusdinium trenchii</name>
    <dbReference type="NCBI Taxonomy" id="1381693"/>
    <lineage>
        <taxon>Eukaryota</taxon>
        <taxon>Sar</taxon>
        <taxon>Alveolata</taxon>
        <taxon>Dinophyceae</taxon>
        <taxon>Suessiales</taxon>
        <taxon>Symbiodiniaceae</taxon>
        <taxon>Durusdinium</taxon>
    </lineage>
</organism>
<reference evidence="3 4" key="1">
    <citation type="submission" date="2024-02" db="EMBL/GenBank/DDBJ databases">
        <authorList>
            <person name="Chen Y."/>
            <person name="Shah S."/>
            <person name="Dougan E. K."/>
            <person name="Thang M."/>
            <person name="Chan C."/>
        </authorList>
    </citation>
    <scope>NUCLEOTIDE SEQUENCE [LARGE SCALE GENOMIC DNA]</scope>
</reference>
<dbReference type="SUPFAM" id="SSF81606">
    <property type="entry name" value="PP2C-like"/>
    <property type="match status" value="1"/>
</dbReference>
<dbReference type="EMBL" id="CAXAMM010016858">
    <property type="protein sequence ID" value="CAK9039946.1"/>
    <property type="molecule type" value="Genomic_DNA"/>
</dbReference>
<evidence type="ECO:0000313" key="3">
    <source>
        <dbReference type="EMBL" id="CAK9039946.1"/>
    </source>
</evidence>
<name>A0ABP0LL96_9DINO</name>
<dbReference type="Pfam" id="PF00481">
    <property type="entry name" value="PP2C"/>
    <property type="match status" value="1"/>
</dbReference>
<dbReference type="SMART" id="SM00331">
    <property type="entry name" value="PP2C_SIG"/>
    <property type="match status" value="1"/>
</dbReference>
<evidence type="ECO:0000259" key="2">
    <source>
        <dbReference type="PROSITE" id="PS51746"/>
    </source>
</evidence>